<evidence type="ECO:0000313" key="9">
    <source>
        <dbReference type="Proteomes" id="UP000249842"/>
    </source>
</evidence>
<proteinExistence type="predicted"/>
<name>A0A328B090_9CAUL</name>
<feature type="transmembrane region" description="Helical" evidence="6">
    <location>
        <begin position="257"/>
        <end position="277"/>
    </location>
</feature>
<evidence type="ECO:0000259" key="7">
    <source>
        <dbReference type="Pfam" id="PF00482"/>
    </source>
</evidence>
<dbReference type="InterPro" id="IPR042094">
    <property type="entry name" value="T2SS_GspF_sf"/>
</dbReference>
<feature type="transmembrane region" description="Helical" evidence="6">
    <location>
        <begin position="89"/>
        <end position="108"/>
    </location>
</feature>
<keyword evidence="9" id="KW-1185">Reference proteome</keyword>
<dbReference type="InterPro" id="IPR018076">
    <property type="entry name" value="T2SS_GspF_dom"/>
</dbReference>
<reference evidence="9" key="1">
    <citation type="submission" date="2018-05" db="EMBL/GenBank/DDBJ databases">
        <authorList>
            <person name="Li X."/>
        </authorList>
    </citation>
    <scope>NUCLEOTIDE SEQUENCE [LARGE SCALE GENOMIC DNA]</scope>
    <source>
        <strain evidence="9">HKS-05</strain>
    </source>
</reference>
<dbReference type="Proteomes" id="UP000249842">
    <property type="component" value="Unassembled WGS sequence"/>
</dbReference>
<dbReference type="OrthoDB" id="9803381at2"/>
<dbReference type="GO" id="GO:0005886">
    <property type="term" value="C:plasma membrane"/>
    <property type="evidence" value="ECO:0007669"/>
    <property type="project" value="UniProtKB-SubCell"/>
</dbReference>
<evidence type="ECO:0000256" key="5">
    <source>
        <dbReference type="ARBA" id="ARBA00023136"/>
    </source>
</evidence>
<evidence type="ECO:0000313" key="8">
    <source>
        <dbReference type="EMBL" id="RAK60802.1"/>
    </source>
</evidence>
<sequence>MAHLLTYLVSAAAFIAVVCGVEALWYLVRGRIGEGRAVSIRLSRARAAADPQIKSPPPDDLVTRFLDQRIPWLRATLERSRSRISPLQVVLASGVLLVALYLLLRSIGVPPLLALAPAVLISLAGPPVVLNGLVARRRKRFLDQLPHAVDLIARGLQAGHPVSSAMGVVAKEMADPIGPEFALVIQEMTYGLNRDAALQNLIERFPLPELRMFVASLEVTRETGGNLAEVFLKLAEAIRAKSQLRKKIDAISAEGRLSFWVVSALPIVVGGALLLMRPDFYTEVSNDPLFWPMMAFAPIMLTVGAMIIWRMVNVKI</sequence>
<dbReference type="RefSeq" id="WP_111458094.1">
    <property type="nucleotide sequence ID" value="NZ_QFYP01000001.1"/>
</dbReference>
<comment type="caution">
    <text evidence="8">The sequence shown here is derived from an EMBL/GenBank/DDBJ whole genome shotgun (WGS) entry which is preliminary data.</text>
</comment>
<dbReference type="PANTHER" id="PTHR35007:SF1">
    <property type="entry name" value="PILUS ASSEMBLY PROTEIN"/>
    <property type="match status" value="1"/>
</dbReference>
<dbReference type="PANTHER" id="PTHR35007">
    <property type="entry name" value="INTEGRAL MEMBRANE PROTEIN-RELATED"/>
    <property type="match status" value="1"/>
</dbReference>
<keyword evidence="4 6" id="KW-1133">Transmembrane helix</keyword>
<evidence type="ECO:0000256" key="2">
    <source>
        <dbReference type="ARBA" id="ARBA00022475"/>
    </source>
</evidence>
<feature type="transmembrane region" description="Helical" evidence="6">
    <location>
        <begin position="289"/>
        <end position="309"/>
    </location>
</feature>
<feature type="transmembrane region" description="Helical" evidence="6">
    <location>
        <begin position="114"/>
        <end position="134"/>
    </location>
</feature>
<evidence type="ECO:0000256" key="3">
    <source>
        <dbReference type="ARBA" id="ARBA00022692"/>
    </source>
</evidence>
<comment type="subcellular location">
    <subcellularLocation>
        <location evidence="1">Cell membrane</location>
        <topology evidence="1">Multi-pass membrane protein</topology>
    </subcellularLocation>
</comment>
<feature type="domain" description="Type II secretion system protein GspF" evidence="7">
    <location>
        <begin position="149"/>
        <end position="274"/>
    </location>
</feature>
<evidence type="ECO:0000256" key="6">
    <source>
        <dbReference type="SAM" id="Phobius"/>
    </source>
</evidence>
<dbReference type="AlphaFoldDB" id="A0A328B090"/>
<accession>A0A328B090</accession>
<organism evidence="8 9">
    <name type="scientific">Phenylobacterium hankyongense</name>
    <dbReference type="NCBI Taxonomy" id="1813876"/>
    <lineage>
        <taxon>Bacteria</taxon>
        <taxon>Pseudomonadati</taxon>
        <taxon>Pseudomonadota</taxon>
        <taxon>Alphaproteobacteria</taxon>
        <taxon>Caulobacterales</taxon>
        <taxon>Caulobacteraceae</taxon>
        <taxon>Phenylobacterium</taxon>
    </lineage>
</organism>
<feature type="transmembrane region" description="Helical" evidence="6">
    <location>
        <begin position="6"/>
        <end position="28"/>
    </location>
</feature>
<keyword evidence="2" id="KW-1003">Cell membrane</keyword>
<evidence type="ECO:0000256" key="4">
    <source>
        <dbReference type="ARBA" id="ARBA00022989"/>
    </source>
</evidence>
<dbReference type="Pfam" id="PF00482">
    <property type="entry name" value="T2SSF"/>
    <property type="match status" value="1"/>
</dbReference>
<dbReference type="EMBL" id="QFYP01000001">
    <property type="protein sequence ID" value="RAK60802.1"/>
    <property type="molecule type" value="Genomic_DNA"/>
</dbReference>
<keyword evidence="5 6" id="KW-0472">Membrane</keyword>
<protein>
    <submittedName>
        <fullName evidence="8">Secretion system protein</fullName>
    </submittedName>
</protein>
<evidence type="ECO:0000256" key="1">
    <source>
        <dbReference type="ARBA" id="ARBA00004651"/>
    </source>
</evidence>
<dbReference type="Gene3D" id="1.20.81.30">
    <property type="entry name" value="Type II secretion system (T2SS), domain F"/>
    <property type="match status" value="1"/>
</dbReference>
<keyword evidence="3 6" id="KW-0812">Transmembrane</keyword>
<gene>
    <name evidence="8" type="ORF">DJ021_13785</name>
</gene>